<evidence type="ECO:0000313" key="2">
    <source>
        <dbReference type="EMBL" id="OSQ38813.1"/>
    </source>
</evidence>
<dbReference type="AlphaFoldDB" id="A0A1Y2L3E4"/>
<dbReference type="OrthoDB" id="7344127at2"/>
<feature type="chain" id="PRO_5012440791" description="DUF4136 domain-containing protein" evidence="1">
    <location>
        <begin position="24"/>
        <end position="203"/>
    </location>
</feature>
<feature type="signal peptide" evidence="1">
    <location>
        <begin position="1"/>
        <end position="23"/>
    </location>
</feature>
<evidence type="ECO:0000256" key="1">
    <source>
        <dbReference type="SAM" id="SignalP"/>
    </source>
</evidence>
<dbReference type="EMBL" id="JFKA01000003">
    <property type="protein sequence ID" value="OSQ38813.1"/>
    <property type="molecule type" value="Genomic_DNA"/>
</dbReference>
<accession>A0A1Y2L3E4</accession>
<comment type="caution">
    <text evidence="2">The sequence shown here is derived from an EMBL/GenBank/DDBJ whole genome shotgun (WGS) entry which is preliminary data.</text>
</comment>
<evidence type="ECO:0000313" key="3">
    <source>
        <dbReference type="Proteomes" id="UP000193391"/>
    </source>
</evidence>
<sequence length="203" mass="22053">MFAKRHPKALLLVLLGIAAPLLAACGASNIEAPFYDTTDVAGFKSYAAPSNIMVMEVHDGQTGIDDASWAKMFSHHGFAPQLSFITPQEAQTRLDSTNATPDHPALRPKHRMVVVVNPTQNTSRDAMCTDPQNAAVTLSQAQTPVRFAFCSGDSVISELRANIETPIDRKKLADLAPTVIHYLFPISQPDRNDDHCSRLSPGC</sequence>
<dbReference type="RefSeq" id="WP_085581491.1">
    <property type="nucleotide sequence ID" value="NZ_JFKA01000003.1"/>
</dbReference>
<dbReference type="Proteomes" id="UP000193391">
    <property type="component" value="Unassembled WGS sequence"/>
</dbReference>
<protein>
    <recommendedName>
        <fullName evidence="4">DUF4136 domain-containing protein</fullName>
    </recommendedName>
</protein>
<keyword evidence="3" id="KW-1185">Reference proteome</keyword>
<name>A0A1Y2L3E4_9PROT</name>
<reference evidence="2 3" key="1">
    <citation type="submission" date="2014-03" db="EMBL/GenBank/DDBJ databases">
        <title>The draft genome sequence of Thalassospira mesophila JCM 18969.</title>
        <authorList>
            <person name="Lai Q."/>
            <person name="Shao Z."/>
        </authorList>
    </citation>
    <scope>NUCLEOTIDE SEQUENCE [LARGE SCALE GENOMIC DNA]</scope>
    <source>
        <strain evidence="2 3">JCM 18969</strain>
    </source>
</reference>
<evidence type="ECO:0008006" key="4">
    <source>
        <dbReference type="Google" id="ProtNLM"/>
    </source>
</evidence>
<keyword evidence="1" id="KW-0732">Signal</keyword>
<organism evidence="2 3">
    <name type="scientific">Thalassospira mesophila</name>
    <dbReference type="NCBI Taxonomy" id="1293891"/>
    <lineage>
        <taxon>Bacteria</taxon>
        <taxon>Pseudomonadati</taxon>
        <taxon>Pseudomonadota</taxon>
        <taxon>Alphaproteobacteria</taxon>
        <taxon>Rhodospirillales</taxon>
        <taxon>Thalassospiraceae</taxon>
        <taxon>Thalassospira</taxon>
    </lineage>
</organism>
<gene>
    <name evidence="2" type="ORF">TMES_08510</name>
</gene>
<dbReference type="PROSITE" id="PS51257">
    <property type="entry name" value="PROKAR_LIPOPROTEIN"/>
    <property type="match status" value="1"/>
</dbReference>
<proteinExistence type="predicted"/>